<keyword evidence="3" id="KW-0808">Transferase</keyword>
<keyword evidence="2" id="KW-0489">Methyltransferase</keyword>
<dbReference type="PANTHER" id="PTHR31009">
    <property type="entry name" value="S-ADENOSYL-L-METHIONINE:CARBOXYL METHYLTRANSFERASE FAMILY PROTEIN"/>
    <property type="match status" value="1"/>
</dbReference>
<evidence type="ECO:0000256" key="3">
    <source>
        <dbReference type="ARBA" id="ARBA00022679"/>
    </source>
</evidence>
<dbReference type="OMA" id="QHASCIN"/>
<dbReference type="InterPro" id="IPR042086">
    <property type="entry name" value="MeTrfase_capping"/>
</dbReference>
<protein>
    <submittedName>
        <fullName evidence="6">Uncharacterized protein</fullName>
    </submittedName>
</protein>
<evidence type="ECO:0000313" key="7">
    <source>
        <dbReference type="Proteomes" id="UP000077755"/>
    </source>
</evidence>
<proteinExistence type="inferred from homology"/>
<organism evidence="6 7">
    <name type="scientific">Daucus carota subsp. sativus</name>
    <name type="common">Carrot</name>
    <dbReference type="NCBI Taxonomy" id="79200"/>
    <lineage>
        <taxon>Eukaryota</taxon>
        <taxon>Viridiplantae</taxon>
        <taxon>Streptophyta</taxon>
        <taxon>Embryophyta</taxon>
        <taxon>Tracheophyta</taxon>
        <taxon>Spermatophyta</taxon>
        <taxon>Magnoliopsida</taxon>
        <taxon>eudicotyledons</taxon>
        <taxon>Gunneridae</taxon>
        <taxon>Pentapetalae</taxon>
        <taxon>asterids</taxon>
        <taxon>campanulids</taxon>
        <taxon>Apiales</taxon>
        <taxon>Apiaceae</taxon>
        <taxon>Apioideae</taxon>
        <taxon>Scandiceae</taxon>
        <taxon>Daucinae</taxon>
        <taxon>Daucus</taxon>
        <taxon>Daucus sect. Daucus</taxon>
    </lineage>
</organism>
<dbReference type="InterPro" id="IPR005299">
    <property type="entry name" value="MeTrfase_7"/>
</dbReference>
<dbReference type="SUPFAM" id="SSF53335">
    <property type="entry name" value="S-adenosyl-L-methionine-dependent methyltransferases"/>
    <property type="match status" value="1"/>
</dbReference>
<dbReference type="Pfam" id="PF03492">
    <property type="entry name" value="Methyltransf_7"/>
    <property type="match status" value="1"/>
</dbReference>
<dbReference type="GO" id="GO:0032259">
    <property type="term" value="P:methylation"/>
    <property type="evidence" value="ECO:0007669"/>
    <property type="project" value="UniProtKB-KW"/>
</dbReference>
<evidence type="ECO:0000313" key="6">
    <source>
        <dbReference type="EMBL" id="WOH08009.1"/>
    </source>
</evidence>
<keyword evidence="7" id="KW-1185">Reference proteome</keyword>
<reference evidence="6" key="1">
    <citation type="journal article" date="2016" name="Nat. Genet.">
        <title>A high-quality carrot genome assembly provides new insights into carotenoid accumulation and asterid genome evolution.</title>
        <authorList>
            <person name="Iorizzo M."/>
            <person name="Ellison S."/>
            <person name="Senalik D."/>
            <person name="Zeng P."/>
            <person name="Satapoomin P."/>
            <person name="Huang J."/>
            <person name="Bowman M."/>
            <person name="Iovene M."/>
            <person name="Sanseverino W."/>
            <person name="Cavagnaro P."/>
            <person name="Yildiz M."/>
            <person name="Macko-Podgorni A."/>
            <person name="Moranska E."/>
            <person name="Grzebelus E."/>
            <person name="Grzebelus D."/>
            <person name="Ashrafi H."/>
            <person name="Zheng Z."/>
            <person name="Cheng S."/>
            <person name="Spooner D."/>
            <person name="Van Deynze A."/>
            <person name="Simon P."/>
        </authorList>
    </citation>
    <scope>NUCLEOTIDE SEQUENCE</scope>
    <source>
        <tissue evidence="6">Leaf</tissue>
    </source>
</reference>
<comment type="similarity">
    <text evidence="1">Belongs to the methyltransferase superfamily. Type-7 methyltransferase family.</text>
</comment>
<dbReference type="EMBL" id="CP093349">
    <property type="protein sequence ID" value="WOH08009.1"/>
    <property type="molecule type" value="Genomic_DNA"/>
</dbReference>
<keyword evidence="5" id="KW-0460">Magnesium</keyword>
<gene>
    <name evidence="6" type="ORF">DCAR_0727445</name>
</gene>
<accession>A0A164SXA5</accession>
<sequence>MALEKNVLRMNAGDGESSYAKNSRFQKASLLRSSKLLEDSTNEYGINAFPQCFSLADLGCSSGPNSLLAVTTIIANVRALCREKDIPAPEFQVFLNDLPDNDFNTIFKTLKPSYSSSPVNGKGDALGDDCFVAGVPGSFYTRLFPSRSLHFVHSSNSVHWLSQVPVNLEKNGENIFIAKASPPGICEAYSDQYTRDFSTFLRLRSHEITTNGRMVLTFQGRSSADPSDSSCCILYEMLAKSLQDMSKQGFISAADICSFNIPFYSPTTDEVKAIIETEGSFHIEELQSYKNDIEIQATNRDTLCRIMAKQIRAINEPMLIAHFGNTFMDELFEQYAKELNEHLSKERIEHLDIVISLTRKSD</sequence>
<dbReference type="OrthoDB" id="1523883at2759"/>
<evidence type="ECO:0000256" key="2">
    <source>
        <dbReference type="ARBA" id="ARBA00022603"/>
    </source>
</evidence>
<dbReference type="InterPro" id="IPR029063">
    <property type="entry name" value="SAM-dependent_MTases_sf"/>
</dbReference>
<dbReference type="GO" id="GO:0046872">
    <property type="term" value="F:metal ion binding"/>
    <property type="evidence" value="ECO:0007669"/>
    <property type="project" value="UniProtKB-KW"/>
</dbReference>
<dbReference type="Gene3D" id="1.10.1200.270">
    <property type="entry name" value="Methyltransferase, alpha-helical capping domain"/>
    <property type="match status" value="1"/>
</dbReference>
<name>A0A164SXA5_DAUCS</name>
<evidence type="ECO:0000256" key="4">
    <source>
        <dbReference type="ARBA" id="ARBA00022723"/>
    </source>
</evidence>
<dbReference type="GO" id="GO:0008168">
    <property type="term" value="F:methyltransferase activity"/>
    <property type="evidence" value="ECO:0007669"/>
    <property type="project" value="UniProtKB-KW"/>
</dbReference>
<evidence type="ECO:0000256" key="1">
    <source>
        <dbReference type="ARBA" id="ARBA00007967"/>
    </source>
</evidence>
<dbReference type="Proteomes" id="UP000077755">
    <property type="component" value="Chromosome 7"/>
</dbReference>
<evidence type="ECO:0000256" key="5">
    <source>
        <dbReference type="ARBA" id="ARBA00022842"/>
    </source>
</evidence>
<dbReference type="Gene3D" id="3.40.50.150">
    <property type="entry name" value="Vaccinia Virus protein VP39"/>
    <property type="match status" value="1"/>
</dbReference>
<reference evidence="6" key="2">
    <citation type="submission" date="2022-03" db="EMBL/GenBank/DDBJ databases">
        <title>Draft title - Genomic analysis of global carrot germplasm unveils the trajectory of domestication and the origin of high carotenoid orange carrot.</title>
        <authorList>
            <person name="Iorizzo M."/>
            <person name="Ellison S."/>
            <person name="Senalik D."/>
            <person name="Macko-Podgorni A."/>
            <person name="Grzebelus D."/>
            <person name="Bostan H."/>
            <person name="Rolling W."/>
            <person name="Curaba J."/>
            <person name="Simon P."/>
        </authorList>
    </citation>
    <scope>NUCLEOTIDE SEQUENCE</scope>
    <source>
        <tissue evidence="6">Leaf</tissue>
    </source>
</reference>
<dbReference type="Gramene" id="KZM86795">
    <property type="protein sequence ID" value="KZM86795"/>
    <property type="gene ID" value="DCAR_023929"/>
</dbReference>
<keyword evidence="4" id="KW-0479">Metal-binding</keyword>
<dbReference type="AlphaFoldDB" id="A0A164SXA5"/>
<dbReference type="KEGG" id="dcr:108194561"/>